<accession>A0A657PRJ3</accession>
<comment type="subcellular location">
    <subcellularLocation>
        <location evidence="1 7">Cytoplasm</location>
    </subcellularLocation>
</comment>
<evidence type="ECO:0000256" key="2">
    <source>
        <dbReference type="ARBA" id="ARBA00004667"/>
    </source>
</evidence>
<dbReference type="NCBIfam" id="NF009086">
    <property type="entry name" value="PRK12421.1"/>
    <property type="match status" value="1"/>
</dbReference>
<evidence type="ECO:0000256" key="7">
    <source>
        <dbReference type="HAMAP-Rule" id="MF_00125"/>
    </source>
</evidence>
<dbReference type="NCBIfam" id="NF008935">
    <property type="entry name" value="PRK12292.1-1"/>
    <property type="match status" value="1"/>
</dbReference>
<dbReference type="NCBIfam" id="TIGR00443">
    <property type="entry name" value="hisZ_biosyn_reg"/>
    <property type="match status" value="1"/>
</dbReference>
<dbReference type="Gene3D" id="3.30.930.10">
    <property type="entry name" value="Bira Bifunctional Protein, Domain 2"/>
    <property type="match status" value="1"/>
</dbReference>
<dbReference type="Proteomes" id="UP000250928">
    <property type="component" value="Unassembled WGS sequence"/>
</dbReference>
<name>A0A657PRJ3_9GAMM</name>
<comment type="function">
    <text evidence="6 7">Required for the first step of histidine biosynthesis. May allow the feedback regulation of ATP phosphoribosyltransferase activity by histidine.</text>
</comment>
<dbReference type="HAMAP" id="MF_00125">
    <property type="entry name" value="HisZ"/>
    <property type="match status" value="1"/>
</dbReference>
<evidence type="ECO:0000259" key="9">
    <source>
        <dbReference type="Pfam" id="PF13393"/>
    </source>
</evidence>
<proteinExistence type="inferred from homology"/>
<comment type="miscellaneous">
    <text evidence="7">This function is generally fulfilled by the C-terminal part of HisG, which is missing in some bacteria such as this one.</text>
</comment>
<keyword evidence="10" id="KW-0808">Transferase</keyword>
<protein>
    <recommendedName>
        <fullName evidence="4 7">ATP phosphoribosyltransferase regulatory subunit</fullName>
    </recommendedName>
</protein>
<organism evidence="10 11">
    <name type="scientific">Candidatus Sedimenticola endophacoides</name>
    <dbReference type="NCBI Taxonomy" id="2548426"/>
    <lineage>
        <taxon>Bacteria</taxon>
        <taxon>Pseudomonadati</taxon>
        <taxon>Pseudomonadota</taxon>
        <taxon>Gammaproteobacteria</taxon>
        <taxon>Chromatiales</taxon>
        <taxon>Sedimenticolaceae</taxon>
        <taxon>Sedimenticola</taxon>
    </lineage>
</organism>
<dbReference type="Pfam" id="PF13393">
    <property type="entry name" value="tRNA-synt_His"/>
    <property type="match status" value="1"/>
</dbReference>
<dbReference type="PANTHER" id="PTHR11476">
    <property type="entry name" value="HISTIDYL-TRNA SYNTHETASE"/>
    <property type="match status" value="1"/>
</dbReference>
<comment type="similarity">
    <text evidence="3 7">Belongs to the class-II aminoacyl-tRNA synthetase family. HisZ subfamily.</text>
</comment>
<comment type="caution">
    <text evidence="10">The sequence shown here is derived from an EMBL/GenBank/DDBJ whole genome shotgun (WGS) entry which is preliminary data.</text>
</comment>
<feature type="domain" description="Class II Histidinyl-tRNA synthetase (HisRS)-like catalytic core" evidence="9">
    <location>
        <begin position="11"/>
        <end position="320"/>
    </location>
</feature>
<feature type="binding site" evidence="8">
    <location>
        <begin position="82"/>
        <end position="84"/>
    </location>
    <ligand>
        <name>L-histidine</name>
        <dbReference type="ChEBI" id="CHEBI:57595"/>
    </ligand>
</feature>
<evidence type="ECO:0000256" key="8">
    <source>
        <dbReference type="PIRSR" id="PIRSR001549-1"/>
    </source>
</evidence>
<dbReference type="InterPro" id="IPR041715">
    <property type="entry name" value="HisRS-like_core"/>
</dbReference>
<evidence type="ECO:0000256" key="4">
    <source>
        <dbReference type="ARBA" id="ARBA00020397"/>
    </source>
</evidence>
<comment type="pathway">
    <text evidence="2 7">Amino-acid biosynthesis; L-histidine biosynthesis; L-histidine from 5-phospho-alpha-D-ribose 1-diphosphate: step 1/9.</text>
</comment>
<keyword evidence="5 7" id="KW-0963">Cytoplasm</keyword>
<comment type="subunit">
    <text evidence="7">Heteromultimer composed of HisG and HisZ subunits.</text>
</comment>
<keyword evidence="7" id="KW-0368">Histidine biosynthesis</keyword>
<evidence type="ECO:0000256" key="1">
    <source>
        <dbReference type="ARBA" id="ARBA00004496"/>
    </source>
</evidence>
<feature type="binding site" evidence="8">
    <location>
        <position position="125"/>
    </location>
    <ligand>
        <name>L-histidine</name>
        <dbReference type="ChEBI" id="CHEBI:57595"/>
    </ligand>
</feature>
<dbReference type="UniPathway" id="UPA00031">
    <property type="reaction ID" value="UER00006"/>
</dbReference>
<dbReference type="GO" id="GO:0005737">
    <property type="term" value="C:cytoplasm"/>
    <property type="evidence" value="ECO:0007669"/>
    <property type="project" value="UniProtKB-SubCell"/>
</dbReference>
<dbReference type="InterPro" id="IPR045864">
    <property type="entry name" value="aa-tRNA-synth_II/BPL/LPL"/>
</dbReference>
<reference evidence="10 11" key="1">
    <citation type="submission" date="2018-01" db="EMBL/GenBank/DDBJ databases">
        <title>Novel co-symbiosis in the lucinid bivalve Phacoides pectinatus.</title>
        <authorList>
            <person name="Lim S.J."/>
            <person name="Davis B.G."/>
            <person name="Gill D.E."/>
            <person name="Engel A.S."/>
            <person name="Anderson L.C."/>
            <person name="Campbell B.J."/>
        </authorList>
    </citation>
    <scope>NUCLEOTIDE SEQUENCE [LARGE SCALE GENOMIC DNA]</scope>
    <source>
        <strain evidence="10">N3_P5</strain>
    </source>
</reference>
<dbReference type="PANTHER" id="PTHR11476:SF7">
    <property type="entry name" value="HISTIDINE--TRNA LIGASE"/>
    <property type="match status" value="1"/>
</dbReference>
<dbReference type="SUPFAM" id="SSF55681">
    <property type="entry name" value="Class II aaRS and biotin synthetases"/>
    <property type="match status" value="1"/>
</dbReference>
<evidence type="ECO:0000256" key="3">
    <source>
        <dbReference type="ARBA" id="ARBA00005539"/>
    </source>
</evidence>
<dbReference type="InterPro" id="IPR004516">
    <property type="entry name" value="HisRS/HisZ"/>
</dbReference>
<gene>
    <name evidence="7" type="primary">hisZ</name>
    <name evidence="10" type="ORF">C3L24_11840</name>
</gene>
<keyword evidence="10" id="KW-0328">Glycosyltransferase</keyword>
<dbReference type="EMBL" id="PQCO01000280">
    <property type="protein sequence ID" value="PUD98930.1"/>
    <property type="molecule type" value="Genomic_DNA"/>
</dbReference>
<dbReference type="PIRSF" id="PIRSF001549">
    <property type="entry name" value="His-tRNA_synth"/>
    <property type="match status" value="1"/>
</dbReference>
<evidence type="ECO:0000313" key="10">
    <source>
        <dbReference type="EMBL" id="PUD98930.1"/>
    </source>
</evidence>
<dbReference type="CDD" id="cd00773">
    <property type="entry name" value="HisRS-like_core"/>
    <property type="match status" value="1"/>
</dbReference>
<dbReference type="AlphaFoldDB" id="A0A657PRJ3"/>
<feature type="binding site" evidence="8">
    <location>
        <position position="129"/>
    </location>
    <ligand>
        <name>L-histidine</name>
        <dbReference type="ChEBI" id="CHEBI:57595"/>
    </ligand>
</feature>
<evidence type="ECO:0000256" key="6">
    <source>
        <dbReference type="ARBA" id="ARBA00025246"/>
    </source>
</evidence>
<sequence>MENRHWLLPEGIDEVLPPNALALERLRRALLDRYGSWGYELVSPPLIEYLESLLTGTGGDLDLKTFKLTDQLTGRTMGVRADITPQVARIDAHLLRAGHPTRLCYCGTVLNTRNDDFGGSRSPLQLGAELYGHAGVESELEILCLMLETLECAAIPEVYLDLGHVGIFRALTRQAGLTPPQEMALFDALQRKAIPEIEGLVAGFGAEAQSAAMLSALAGLSGGPEVLERARVSLSAAPEPAHEAIAQLEHLARQMSRRRPDVQVHFDLAELRGYHYHTGVVFAAYAPGLGTELARGGRYDDIGRVFGRARPACGFSADLKLLYRLGQSEVEHQGGIFAPACDEPGLVQRIRELREQGQRVVCALPGQEGDARAMGCGETLEKQGMEWIVAPVV</sequence>
<feature type="binding site" evidence="8">
    <location>
        <position position="272"/>
    </location>
    <ligand>
        <name>L-histidine</name>
        <dbReference type="ChEBI" id="CHEBI:57595"/>
    </ligand>
</feature>
<dbReference type="InterPro" id="IPR004517">
    <property type="entry name" value="HisZ"/>
</dbReference>
<evidence type="ECO:0000256" key="5">
    <source>
        <dbReference type="ARBA" id="ARBA00022490"/>
    </source>
</evidence>
<evidence type="ECO:0000313" key="11">
    <source>
        <dbReference type="Proteomes" id="UP000250928"/>
    </source>
</evidence>
<keyword evidence="7" id="KW-0028">Amino-acid biosynthesis</keyword>
<dbReference type="GO" id="GO:0000105">
    <property type="term" value="P:L-histidine biosynthetic process"/>
    <property type="evidence" value="ECO:0007669"/>
    <property type="project" value="UniProtKB-UniRule"/>
</dbReference>
<dbReference type="GO" id="GO:0016757">
    <property type="term" value="F:glycosyltransferase activity"/>
    <property type="evidence" value="ECO:0007669"/>
    <property type="project" value="UniProtKB-KW"/>
</dbReference>